<dbReference type="CDD" id="cd00130">
    <property type="entry name" value="PAS"/>
    <property type="match status" value="1"/>
</dbReference>
<dbReference type="AlphaFoldDB" id="A0A2H3NXF9"/>
<dbReference type="RefSeq" id="WP_098061022.1">
    <property type="nucleotide sequence ID" value="NZ_PDEP01000001.1"/>
</dbReference>
<dbReference type="SUPFAM" id="SSF55874">
    <property type="entry name" value="ATPase domain of HSP90 chaperone/DNA topoisomerase II/histidine kinase"/>
    <property type="match status" value="1"/>
</dbReference>
<dbReference type="InterPro" id="IPR013655">
    <property type="entry name" value="PAS_fold_3"/>
</dbReference>
<feature type="region of interest" description="Disordered" evidence="4">
    <location>
        <begin position="1"/>
        <end position="47"/>
    </location>
</feature>
<evidence type="ECO:0000313" key="9">
    <source>
        <dbReference type="Proteomes" id="UP000221024"/>
    </source>
</evidence>
<evidence type="ECO:0000256" key="2">
    <source>
        <dbReference type="ARBA" id="ARBA00022777"/>
    </source>
</evidence>
<proteinExistence type="predicted"/>
<evidence type="ECO:0000256" key="4">
    <source>
        <dbReference type="SAM" id="MobiDB-lite"/>
    </source>
</evidence>
<dbReference type="InterPro" id="IPR000014">
    <property type="entry name" value="PAS"/>
</dbReference>
<evidence type="ECO:0000259" key="7">
    <source>
        <dbReference type="PROSITE" id="PS50113"/>
    </source>
</evidence>
<feature type="compositionally biased region" description="Polar residues" evidence="4">
    <location>
        <begin position="11"/>
        <end position="25"/>
    </location>
</feature>
<dbReference type="Pfam" id="PF08447">
    <property type="entry name" value="PAS_3"/>
    <property type="match status" value="1"/>
</dbReference>
<evidence type="ECO:0000256" key="3">
    <source>
        <dbReference type="ARBA" id="ARBA00023012"/>
    </source>
</evidence>
<feature type="domain" description="Histidine kinase" evidence="5">
    <location>
        <begin position="323"/>
        <end position="414"/>
    </location>
</feature>
<organism evidence="8 9">
    <name type="scientific">Longimonas halophila</name>
    <dbReference type="NCBI Taxonomy" id="1469170"/>
    <lineage>
        <taxon>Bacteria</taxon>
        <taxon>Pseudomonadati</taxon>
        <taxon>Rhodothermota</taxon>
        <taxon>Rhodothermia</taxon>
        <taxon>Rhodothermales</taxon>
        <taxon>Salisaetaceae</taxon>
        <taxon>Longimonas</taxon>
    </lineage>
</organism>
<feature type="compositionally biased region" description="Low complexity" evidence="4">
    <location>
        <begin position="30"/>
        <end position="47"/>
    </location>
</feature>
<protein>
    <recommendedName>
        <fullName evidence="10">Histidine kinase</fullName>
    </recommendedName>
</protein>
<dbReference type="Pfam" id="PF07730">
    <property type="entry name" value="HisKA_3"/>
    <property type="match status" value="1"/>
</dbReference>
<keyword evidence="3" id="KW-0902">Two-component regulatory system</keyword>
<dbReference type="OrthoDB" id="5401121at2"/>
<dbReference type="EMBL" id="PDEP01000001">
    <property type="protein sequence ID" value="PEN09624.1"/>
    <property type="molecule type" value="Genomic_DNA"/>
</dbReference>
<evidence type="ECO:0000259" key="6">
    <source>
        <dbReference type="PROSITE" id="PS50112"/>
    </source>
</evidence>
<dbReference type="PROSITE" id="PS50109">
    <property type="entry name" value="HIS_KIN"/>
    <property type="match status" value="1"/>
</dbReference>
<evidence type="ECO:0000313" key="8">
    <source>
        <dbReference type="EMBL" id="PEN09624.1"/>
    </source>
</evidence>
<dbReference type="InterPro" id="IPR050482">
    <property type="entry name" value="Sensor_HK_TwoCompSys"/>
</dbReference>
<dbReference type="Gene3D" id="3.30.450.20">
    <property type="entry name" value="PAS domain"/>
    <property type="match status" value="1"/>
</dbReference>
<dbReference type="InterPro" id="IPR003594">
    <property type="entry name" value="HATPase_dom"/>
</dbReference>
<sequence length="429" mass="47220">MKRNDTRASSHHSNSNEEALSTSGQEHADPSAASAARSGAAPLSAPAYQQGTDLRELVNRLPGAVYRCTYDTAWTSIYMGEGFKQICGLDPQDLDPAGRSFKEVVVPEDLDRIRRAVATAVQDHTYYRVEYRIQSDSGAIRWVQDNGRPSFKENGAVRWLDGILLDVTERKRAQEELMQAEAQAEAQVEARTTKLRELSAALTMAEQRERSQIASAVHDNLLQYLYGIQVQLRMLIDGMHEASEVDMSTLPVSPSQVDDLMDEAIDATRKLTLDLAPPVLDNDGIIEALQWLRSHLKKQHGFVVHLDDKTNGVSCTGEARTVLFRVARELLLNTCKYADVESADVHVYTEDQTFHLDVVDDGTGFDPSTALQRGTNGSGLWKARERLRSIDGTLRVTAAPGEGTCCAIQVPVDALDPESPDAASPSVSR</sequence>
<gene>
    <name evidence="8" type="ORF">CRI93_02525</name>
</gene>
<dbReference type="CDD" id="cd16917">
    <property type="entry name" value="HATPase_UhpB-NarQ-NarX-like"/>
    <property type="match status" value="1"/>
</dbReference>
<dbReference type="InterPro" id="IPR005467">
    <property type="entry name" value="His_kinase_dom"/>
</dbReference>
<dbReference type="Pfam" id="PF02518">
    <property type="entry name" value="HATPase_c"/>
    <property type="match status" value="1"/>
</dbReference>
<dbReference type="InterPro" id="IPR035965">
    <property type="entry name" value="PAS-like_dom_sf"/>
</dbReference>
<comment type="caution">
    <text evidence="8">The sequence shown here is derived from an EMBL/GenBank/DDBJ whole genome shotgun (WGS) entry which is preliminary data.</text>
</comment>
<dbReference type="InterPro" id="IPR011712">
    <property type="entry name" value="Sig_transdc_His_kin_sub3_dim/P"/>
</dbReference>
<dbReference type="Proteomes" id="UP000221024">
    <property type="component" value="Unassembled WGS sequence"/>
</dbReference>
<dbReference type="Gene3D" id="3.30.565.10">
    <property type="entry name" value="Histidine kinase-like ATPase, C-terminal domain"/>
    <property type="match status" value="1"/>
</dbReference>
<reference evidence="8 9" key="1">
    <citation type="submission" date="2017-10" db="EMBL/GenBank/DDBJ databases">
        <title>Draft genome of Longimonas halophila.</title>
        <authorList>
            <person name="Goh K.M."/>
            <person name="Shamsir M.S."/>
            <person name="Lim S.W."/>
        </authorList>
    </citation>
    <scope>NUCLEOTIDE SEQUENCE [LARGE SCALE GENOMIC DNA]</scope>
    <source>
        <strain evidence="8 9">KCTC 42399</strain>
    </source>
</reference>
<name>A0A2H3NXF9_9BACT</name>
<dbReference type="SUPFAM" id="SSF55785">
    <property type="entry name" value="PYP-like sensor domain (PAS domain)"/>
    <property type="match status" value="1"/>
</dbReference>
<evidence type="ECO:0008006" key="10">
    <source>
        <dbReference type="Google" id="ProtNLM"/>
    </source>
</evidence>
<dbReference type="NCBIfam" id="TIGR00229">
    <property type="entry name" value="sensory_box"/>
    <property type="match status" value="1"/>
</dbReference>
<dbReference type="PROSITE" id="PS50113">
    <property type="entry name" value="PAC"/>
    <property type="match status" value="1"/>
</dbReference>
<dbReference type="GO" id="GO:0046983">
    <property type="term" value="F:protein dimerization activity"/>
    <property type="evidence" value="ECO:0007669"/>
    <property type="project" value="InterPro"/>
</dbReference>
<dbReference type="InterPro" id="IPR036890">
    <property type="entry name" value="HATPase_C_sf"/>
</dbReference>
<feature type="domain" description="PAC" evidence="7">
    <location>
        <begin position="127"/>
        <end position="179"/>
    </location>
</feature>
<dbReference type="PANTHER" id="PTHR24421:SF58">
    <property type="entry name" value="SIGNAL TRANSDUCTION HISTIDINE-PROTEIN KINASE_PHOSPHATASE UHPB"/>
    <property type="match status" value="1"/>
</dbReference>
<dbReference type="PANTHER" id="PTHR24421">
    <property type="entry name" value="NITRATE/NITRITE SENSOR PROTEIN NARX-RELATED"/>
    <property type="match status" value="1"/>
</dbReference>
<accession>A0A2H3NXF9</accession>
<feature type="domain" description="PAS" evidence="6">
    <location>
        <begin position="50"/>
        <end position="124"/>
    </location>
</feature>
<dbReference type="GO" id="GO:0016020">
    <property type="term" value="C:membrane"/>
    <property type="evidence" value="ECO:0007669"/>
    <property type="project" value="InterPro"/>
</dbReference>
<evidence type="ECO:0000256" key="1">
    <source>
        <dbReference type="ARBA" id="ARBA00022679"/>
    </source>
</evidence>
<keyword evidence="9" id="KW-1185">Reference proteome</keyword>
<keyword evidence="2" id="KW-0418">Kinase</keyword>
<dbReference type="SMART" id="SM00387">
    <property type="entry name" value="HATPase_c"/>
    <property type="match status" value="1"/>
</dbReference>
<dbReference type="Gene3D" id="1.20.5.1930">
    <property type="match status" value="1"/>
</dbReference>
<dbReference type="InterPro" id="IPR000700">
    <property type="entry name" value="PAS-assoc_C"/>
</dbReference>
<dbReference type="GO" id="GO:0000155">
    <property type="term" value="F:phosphorelay sensor kinase activity"/>
    <property type="evidence" value="ECO:0007669"/>
    <property type="project" value="InterPro"/>
</dbReference>
<evidence type="ECO:0000259" key="5">
    <source>
        <dbReference type="PROSITE" id="PS50109"/>
    </source>
</evidence>
<keyword evidence="1" id="KW-0808">Transferase</keyword>
<dbReference type="PROSITE" id="PS50112">
    <property type="entry name" value="PAS"/>
    <property type="match status" value="1"/>
</dbReference>